<sequence length="127" mass="13258">MRPILNPKTHADGEEETAVDAHLSRSSALNLNTSLGGILQRRAKGYTQTADDDGSGEVGQEGVDGAKGKGGFGFVSQPALTTGGETRDGLRQRKSVSKPNSSLLDLDDEEGKEDAIPAIQVSRPAPS</sequence>
<name>V5EU52_KALBG</name>
<feature type="region of interest" description="Disordered" evidence="1">
    <location>
        <begin position="1"/>
        <end position="24"/>
    </location>
</feature>
<reference evidence="3" key="1">
    <citation type="journal article" date="2013" name="Genome Announc.">
        <title>Draft genome sequence of Pseudozyma brasiliensis sp. nov. strain GHG001, a high producer of endo-1,4-xylanase isolated from an insect pest of sugarcane.</title>
        <authorList>
            <person name="Oliveira J.V.D.C."/>
            <person name="dos Santos R.A.C."/>
            <person name="Borges T.A."/>
            <person name="Riano-Pachon D.M."/>
            <person name="Goldman G.H."/>
        </authorList>
    </citation>
    <scope>NUCLEOTIDE SEQUENCE [LARGE SCALE GENOMIC DNA]</scope>
    <source>
        <strain evidence="3">GHG001</strain>
    </source>
</reference>
<evidence type="ECO:0000313" key="3">
    <source>
        <dbReference type="Proteomes" id="UP000019377"/>
    </source>
</evidence>
<dbReference type="STRING" id="1365824.V5EU52"/>
<gene>
    <name evidence="2" type="ORF">PSEUBRA_SCAF14g01656</name>
</gene>
<dbReference type="Proteomes" id="UP000019377">
    <property type="component" value="Unassembled WGS sequence"/>
</dbReference>
<dbReference type="OrthoDB" id="614844at2759"/>
<dbReference type="HOGENOM" id="CLU_1971467_0_0_1"/>
<dbReference type="AlphaFoldDB" id="V5EU52"/>
<dbReference type="EMBL" id="KI545856">
    <property type="protein sequence ID" value="EST08885.1"/>
    <property type="molecule type" value="Genomic_DNA"/>
</dbReference>
<evidence type="ECO:0000313" key="2">
    <source>
        <dbReference type="EMBL" id="EST08885.1"/>
    </source>
</evidence>
<keyword evidence="3" id="KW-1185">Reference proteome</keyword>
<evidence type="ECO:0000256" key="1">
    <source>
        <dbReference type="SAM" id="MobiDB-lite"/>
    </source>
</evidence>
<dbReference type="GeneID" id="27417449"/>
<protein>
    <submittedName>
        <fullName evidence="2">Uncharacterized protein</fullName>
    </submittedName>
</protein>
<proteinExistence type="predicted"/>
<organism evidence="2 3">
    <name type="scientific">Kalmanozyma brasiliensis (strain GHG001)</name>
    <name type="common">Yeast</name>
    <name type="synonym">Pseudozyma brasiliensis</name>
    <dbReference type="NCBI Taxonomy" id="1365824"/>
    <lineage>
        <taxon>Eukaryota</taxon>
        <taxon>Fungi</taxon>
        <taxon>Dikarya</taxon>
        <taxon>Basidiomycota</taxon>
        <taxon>Ustilaginomycotina</taxon>
        <taxon>Ustilaginomycetes</taxon>
        <taxon>Ustilaginales</taxon>
        <taxon>Ustilaginaceae</taxon>
        <taxon>Kalmanozyma</taxon>
    </lineage>
</organism>
<accession>V5EU52</accession>
<feature type="region of interest" description="Disordered" evidence="1">
    <location>
        <begin position="46"/>
        <end position="127"/>
    </location>
</feature>